<keyword evidence="8" id="KW-0540">Nuclease</keyword>
<evidence type="ECO:0000313" key="15">
    <source>
        <dbReference type="Proteomes" id="UP000445000"/>
    </source>
</evidence>
<keyword evidence="11" id="KW-0378">Hydrolase</keyword>
<gene>
    <name evidence="14" type="ORF">GCM10011487_21930</name>
</gene>
<dbReference type="GO" id="GO:0004523">
    <property type="term" value="F:RNA-DNA hybrid ribonuclease activity"/>
    <property type="evidence" value="ECO:0007669"/>
    <property type="project" value="UniProtKB-EC"/>
</dbReference>
<evidence type="ECO:0000256" key="3">
    <source>
        <dbReference type="ARBA" id="ARBA00004065"/>
    </source>
</evidence>
<dbReference type="PIRSF" id="PIRSF036852">
    <property type="entry name" value="Ribonuclease_H1_euk"/>
    <property type="match status" value="1"/>
</dbReference>
<dbReference type="FunFam" id="3.40.970.10:FF:000002">
    <property type="entry name" value="Ribonuclease H"/>
    <property type="match status" value="1"/>
</dbReference>
<evidence type="ECO:0000256" key="9">
    <source>
        <dbReference type="ARBA" id="ARBA00022723"/>
    </source>
</evidence>
<comment type="caution">
    <text evidence="14">The sequence shown here is derived from an EMBL/GenBank/DDBJ whole genome shotgun (WGS) entry which is preliminary data.</text>
</comment>
<dbReference type="EC" id="3.1.26.4" evidence="6"/>
<accession>A0A829YB44</accession>
<dbReference type="InterPro" id="IPR009027">
    <property type="entry name" value="Ribosomal_bL9/RNase_H1_N"/>
</dbReference>
<evidence type="ECO:0000259" key="13">
    <source>
        <dbReference type="PROSITE" id="PS50879"/>
    </source>
</evidence>
<dbReference type="Pfam" id="PF00075">
    <property type="entry name" value="RNase_H"/>
    <property type="match status" value="1"/>
</dbReference>
<dbReference type="GO" id="GO:0000287">
    <property type="term" value="F:magnesium ion binding"/>
    <property type="evidence" value="ECO:0007669"/>
    <property type="project" value="InterPro"/>
</dbReference>
<evidence type="ECO:0000256" key="12">
    <source>
        <dbReference type="ARBA" id="ARBA00022842"/>
    </source>
</evidence>
<evidence type="ECO:0000256" key="2">
    <source>
        <dbReference type="ARBA" id="ARBA00001946"/>
    </source>
</evidence>
<dbReference type="EMBL" id="BLJN01000002">
    <property type="protein sequence ID" value="GFE80193.1"/>
    <property type="molecule type" value="Genomic_DNA"/>
</dbReference>
<dbReference type="InterPro" id="IPR050092">
    <property type="entry name" value="RNase_H"/>
</dbReference>
<dbReference type="SUPFAM" id="SSF55658">
    <property type="entry name" value="L9 N-domain-like"/>
    <property type="match status" value="1"/>
</dbReference>
<comment type="cofactor">
    <cofactor evidence="2">
        <name>Mg(2+)</name>
        <dbReference type="ChEBI" id="CHEBI:18420"/>
    </cofactor>
</comment>
<evidence type="ECO:0000256" key="4">
    <source>
        <dbReference type="ARBA" id="ARBA00005300"/>
    </source>
</evidence>
<dbReference type="Pfam" id="PF01693">
    <property type="entry name" value="Cauli_VI"/>
    <property type="match status" value="1"/>
</dbReference>
<organism evidence="14 15">
    <name type="scientific">Steroidobacter agaridevorans</name>
    <dbReference type="NCBI Taxonomy" id="2695856"/>
    <lineage>
        <taxon>Bacteria</taxon>
        <taxon>Pseudomonadati</taxon>
        <taxon>Pseudomonadota</taxon>
        <taxon>Gammaproteobacteria</taxon>
        <taxon>Steroidobacterales</taxon>
        <taxon>Steroidobacteraceae</taxon>
        <taxon>Steroidobacter</taxon>
    </lineage>
</organism>
<feature type="domain" description="RNase H type-1" evidence="13">
    <location>
        <begin position="76"/>
        <end position="224"/>
    </location>
</feature>
<dbReference type="CDD" id="cd09278">
    <property type="entry name" value="RNase_HI_prokaryote_like"/>
    <property type="match status" value="1"/>
</dbReference>
<dbReference type="PANTHER" id="PTHR10642">
    <property type="entry name" value="RIBONUCLEASE H1"/>
    <property type="match status" value="1"/>
</dbReference>
<evidence type="ECO:0000256" key="8">
    <source>
        <dbReference type="ARBA" id="ARBA00022722"/>
    </source>
</evidence>
<evidence type="ECO:0000256" key="5">
    <source>
        <dbReference type="ARBA" id="ARBA00011245"/>
    </source>
</evidence>
<dbReference type="InterPro" id="IPR037056">
    <property type="entry name" value="RNase_H1_N_sf"/>
</dbReference>
<evidence type="ECO:0000313" key="14">
    <source>
        <dbReference type="EMBL" id="GFE80193.1"/>
    </source>
</evidence>
<dbReference type="Proteomes" id="UP000445000">
    <property type="component" value="Unassembled WGS sequence"/>
</dbReference>
<dbReference type="InterPro" id="IPR011320">
    <property type="entry name" value="RNase_H1_N"/>
</dbReference>
<dbReference type="SUPFAM" id="SSF53098">
    <property type="entry name" value="Ribonuclease H-like"/>
    <property type="match status" value="1"/>
</dbReference>
<dbReference type="AlphaFoldDB" id="A0A829YB44"/>
<keyword evidence="12" id="KW-0460">Magnesium</keyword>
<comment type="function">
    <text evidence="3">Endonuclease that specifically degrades the RNA of RNA-DNA hybrids.</text>
</comment>
<protein>
    <recommendedName>
        <fullName evidence="7">Ribonuclease H</fullName>
        <ecNumber evidence="6">3.1.26.4</ecNumber>
    </recommendedName>
</protein>
<comment type="catalytic activity">
    <reaction evidence="1">
        <text>Endonucleolytic cleavage to 5'-phosphomonoester.</text>
        <dbReference type="EC" id="3.1.26.4"/>
    </reaction>
</comment>
<name>A0A829YB44_9GAMM</name>
<reference evidence="15" key="1">
    <citation type="submission" date="2020-01" db="EMBL/GenBank/DDBJ databases">
        <title>'Steroidobacter agaridevorans' sp. nov., agar-degrading bacteria isolated from rhizosphere soils.</title>
        <authorList>
            <person name="Ikenaga M."/>
            <person name="Kataoka M."/>
            <person name="Murouchi A."/>
            <person name="Katsuragi S."/>
            <person name="Sakai M."/>
        </authorList>
    </citation>
    <scope>NUCLEOTIDE SEQUENCE [LARGE SCALE GENOMIC DNA]</scope>
    <source>
        <strain evidence="15">YU21-B</strain>
    </source>
</reference>
<evidence type="ECO:0000256" key="10">
    <source>
        <dbReference type="ARBA" id="ARBA00022759"/>
    </source>
</evidence>
<keyword evidence="10" id="KW-0255">Endonuclease</keyword>
<evidence type="ECO:0000256" key="6">
    <source>
        <dbReference type="ARBA" id="ARBA00012180"/>
    </source>
</evidence>
<sequence length="248" mass="26878">MAQKFYVVWAGRQTGVFTDWATTHRQVDRFAGARYKSFPTRAEAERAFAGGAPRSTFVRRAATKASEPASVQAGPASFDLQIYCDGACDPNPGRAGSGLAVYRNGELAQLWHGLYNPAGTNNTAELNALHRALVMAEAGISSGSTVQILCDSTYAINCISKWAAGWEKKGWRKAGGEIKNLEIIQAAYAIYSRIESKVHLTHVSAHVGTQGNELADRMAMFAVECANEELCEYAGKIDIPTILRMRAG</sequence>
<dbReference type="Gene3D" id="3.30.420.10">
    <property type="entry name" value="Ribonuclease H-like superfamily/Ribonuclease H"/>
    <property type="match status" value="1"/>
</dbReference>
<dbReference type="InterPro" id="IPR002156">
    <property type="entry name" value="RNaseH_domain"/>
</dbReference>
<evidence type="ECO:0000256" key="1">
    <source>
        <dbReference type="ARBA" id="ARBA00000077"/>
    </source>
</evidence>
<dbReference type="GO" id="GO:0043137">
    <property type="term" value="P:DNA replication, removal of RNA primer"/>
    <property type="evidence" value="ECO:0007669"/>
    <property type="project" value="TreeGrafter"/>
</dbReference>
<keyword evidence="15" id="KW-1185">Reference proteome</keyword>
<dbReference type="PROSITE" id="PS50879">
    <property type="entry name" value="RNASE_H_1"/>
    <property type="match status" value="1"/>
</dbReference>
<dbReference type="PANTHER" id="PTHR10642:SF26">
    <property type="entry name" value="RIBONUCLEASE H1"/>
    <property type="match status" value="1"/>
</dbReference>
<keyword evidence="9" id="KW-0479">Metal-binding</keyword>
<evidence type="ECO:0000256" key="11">
    <source>
        <dbReference type="ARBA" id="ARBA00022801"/>
    </source>
</evidence>
<dbReference type="GO" id="GO:0003676">
    <property type="term" value="F:nucleic acid binding"/>
    <property type="evidence" value="ECO:0007669"/>
    <property type="project" value="InterPro"/>
</dbReference>
<dbReference type="InterPro" id="IPR017067">
    <property type="entry name" value="RNase_H1_euk"/>
</dbReference>
<comment type="similarity">
    <text evidence="4">Belongs to the RNase H family.</text>
</comment>
<proteinExistence type="inferred from homology"/>
<dbReference type="InterPro" id="IPR036397">
    <property type="entry name" value="RNaseH_sf"/>
</dbReference>
<dbReference type="RefSeq" id="WP_161811907.1">
    <property type="nucleotide sequence ID" value="NZ_BLJN01000002.1"/>
</dbReference>
<evidence type="ECO:0000256" key="7">
    <source>
        <dbReference type="ARBA" id="ARBA00017721"/>
    </source>
</evidence>
<comment type="subunit">
    <text evidence="5">Monomer.</text>
</comment>
<dbReference type="InterPro" id="IPR022892">
    <property type="entry name" value="RNaseHI"/>
</dbReference>
<dbReference type="Gene3D" id="3.40.970.10">
    <property type="entry name" value="Ribonuclease H1, N-terminal domain"/>
    <property type="match status" value="1"/>
</dbReference>
<dbReference type="InterPro" id="IPR012337">
    <property type="entry name" value="RNaseH-like_sf"/>
</dbReference>